<evidence type="ECO:0000313" key="3">
    <source>
        <dbReference type="EMBL" id="CAH0520958.1"/>
    </source>
</evidence>
<dbReference type="EMBL" id="CAKLCB010000373">
    <property type="protein sequence ID" value="CAH0520958.1"/>
    <property type="molecule type" value="Genomic_DNA"/>
</dbReference>
<feature type="chain" id="PRO_5043998200" evidence="1">
    <location>
        <begin position="17"/>
        <end position="208"/>
    </location>
</feature>
<accession>A0AAU9LDD1</accession>
<reference evidence="2 4" key="1">
    <citation type="submission" date="2021-11" db="EMBL/GenBank/DDBJ databases">
        <authorList>
            <person name="Islam A."/>
            <person name="Islam S."/>
            <person name="Flora M.S."/>
            <person name="Rahman M."/>
            <person name="Ziaur R.M."/>
            <person name="Epstein J.H."/>
            <person name="Hassan M."/>
            <person name="Klassen M."/>
            <person name="Woodard K."/>
            <person name="Webb A."/>
            <person name="Webby R.J."/>
            <person name="El Zowalaty M.E."/>
        </authorList>
    </citation>
    <scope>NUCLEOTIDE SEQUENCE</scope>
    <source>
        <strain evidence="3">Pbs1</strain>
        <strain evidence="2">Pbs3</strain>
    </source>
</reference>
<protein>
    <submittedName>
        <fullName evidence="2">Uncharacterized protein</fullName>
    </submittedName>
</protein>
<feature type="signal peptide" evidence="1">
    <location>
        <begin position="1"/>
        <end position="16"/>
    </location>
</feature>
<evidence type="ECO:0000313" key="5">
    <source>
        <dbReference type="Proteomes" id="UP001160483"/>
    </source>
</evidence>
<organism evidence="2 5">
    <name type="scientific">Peronospora belbahrii</name>
    <dbReference type="NCBI Taxonomy" id="622444"/>
    <lineage>
        <taxon>Eukaryota</taxon>
        <taxon>Sar</taxon>
        <taxon>Stramenopiles</taxon>
        <taxon>Oomycota</taxon>
        <taxon>Peronosporomycetes</taxon>
        <taxon>Peronosporales</taxon>
        <taxon>Peronosporaceae</taxon>
        <taxon>Peronospora</taxon>
    </lineage>
</organism>
<dbReference type="AlphaFoldDB" id="A0AAU9LDD1"/>
<name>A0AAU9LDD1_9STRA</name>
<evidence type="ECO:0000256" key="1">
    <source>
        <dbReference type="SAM" id="SignalP"/>
    </source>
</evidence>
<keyword evidence="1" id="KW-0732">Signal</keyword>
<dbReference type="Proteomes" id="UP001158986">
    <property type="component" value="Unassembled WGS sequence"/>
</dbReference>
<gene>
    <name evidence="3" type="ORF">PBS001_LOCUS7420</name>
    <name evidence="2" type="ORF">PBS003_LOCUS9239</name>
</gene>
<sequence length="208" mass="23752">MLLLSLTACFRVSATGRQSQNPICSGKLPITYPKDPTNTEIPYNHLVSTRCLWDNCAMRWEFGASFSYTKFNYSSVSLDKTTIINADDTLTASHRDERRLVCWQGDSRAVSHPSVPQNLGARDKATEEVQEDRVATGLYHKRDILTVGGGLGHLQTANRIWSKQDRRGQQISRGNQARHVVQPVQEHHEPSLCPIYYQYRQECRQHEH</sequence>
<proteinExistence type="predicted"/>
<keyword evidence="4" id="KW-1185">Reference proteome</keyword>
<evidence type="ECO:0000313" key="2">
    <source>
        <dbReference type="EMBL" id="CAH0482654.1"/>
    </source>
</evidence>
<dbReference type="EMBL" id="CAKKTJ010000335">
    <property type="protein sequence ID" value="CAH0482654.1"/>
    <property type="molecule type" value="Genomic_DNA"/>
</dbReference>
<dbReference type="Proteomes" id="UP001160483">
    <property type="component" value="Unassembled WGS sequence"/>
</dbReference>
<evidence type="ECO:0000313" key="4">
    <source>
        <dbReference type="Proteomes" id="UP001158986"/>
    </source>
</evidence>
<comment type="caution">
    <text evidence="2">The sequence shown here is derived from an EMBL/GenBank/DDBJ whole genome shotgun (WGS) entry which is preliminary data.</text>
</comment>